<sequence>MPTLHDTVIRQHKTMRWQTQYGSVSIRKKSDGRYHVYCDDYENKKEIRADFATLRGAEIMANQLKESYLC</sequence>
<gene>
    <name evidence="1" type="ORF">UFOVP253_69</name>
</gene>
<reference evidence="1" key="1">
    <citation type="submission" date="2020-04" db="EMBL/GenBank/DDBJ databases">
        <authorList>
            <person name="Chiriac C."/>
            <person name="Salcher M."/>
            <person name="Ghai R."/>
            <person name="Kavagutti S V."/>
        </authorList>
    </citation>
    <scope>NUCLEOTIDE SEQUENCE</scope>
</reference>
<accession>A0A6J5LDU0</accession>
<organism evidence="1">
    <name type="scientific">uncultured Caudovirales phage</name>
    <dbReference type="NCBI Taxonomy" id="2100421"/>
    <lineage>
        <taxon>Viruses</taxon>
        <taxon>Duplodnaviria</taxon>
        <taxon>Heunggongvirae</taxon>
        <taxon>Uroviricota</taxon>
        <taxon>Caudoviricetes</taxon>
        <taxon>Peduoviridae</taxon>
        <taxon>Maltschvirus</taxon>
        <taxon>Maltschvirus maltsch</taxon>
    </lineage>
</organism>
<proteinExistence type="predicted"/>
<dbReference type="EMBL" id="LR796266">
    <property type="protein sequence ID" value="CAB4132744.1"/>
    <property type="molecule type" value="Genomic_DNA"/>
</dbReference>
<protein>
    <submittedName>
        <fullName evidence="1">Uncharacterized protein</fullName>
    </submittedName>
</protein>
<evidence type="ECO:0000313" key="1">
    <source>
        <dbReference type="EMBL" id="CAB4132744.1"/>
    </source>
</evidence>
<name>A0A6J5LDU0_9CAUD</name>